<comment type="function">
    <text evidence="2">The lipid II isoglutaminyl synthase complex catalyzes the formation of alpha-D-isoglutamine in the cell wall lipid II stem peptide. The GatD subunit catalyzes the hydrolysis of glutamine to glutamate and ammonia. The resulting ammonia molecule is channeled to the active site of MurT.</text>
</comment>
<dbReference type="CDD" id="cd01750">
    <property type="entry name" value="GATase1_CobQ"/>
    <property type="match status" value="1"/>
</dbReference>
<organism evidence="4 5">
    <name type="scientific">Solobacterium moorei</name>
    <dbReference type="NCBI Taxonomy" id="102148"/>
    <lineage>
        <taxon>Bacteria</taxon>
        <taxon>Bacillati</taxon>
        <taxon>Bacillota</taxon>
        <taxon>Erysipelotrichia</taxon>
        <taxon>Erysipelotrichales</taxon>
        <taxon>Erysipelotrichaceae</taxon>
        <taxon>Solobacterium</taxon>
    </lineage>
</organism>
<name>A0A412PED2_9FIRM</name>
<dbReference type="GO" id="GO:0016740">
    <property type="term" value="F:transferase activity"/>
    <property type="evidence" value="ECO:0007669"/>
    <property type="project" value="UniProtKB-KW"/>
</dbReference>
<dbReference type="RefSeq" id="WP_006526336.1">
    <property type="nucleotide sequence ID" value="NZ_CABJCF010000002.1"/>
</dbReference>
<dbReference type="InterPro" id="IPR011698">
    <property type="entry name" value="GATase_3"/>
</dbReference>
<keyword evidence="4" id="KW-0808">Transferase</keyword>
<keyword evidence="2" id="KW-0378">Hydrolase</keyword>
<dbReference type="PANTHER" id="PTHR21343">
    <property type="entry name" value="DETHIOBIOTIN SYNTHETASE"/>
    <property type="match status" value="1"/>
</dbReference>
<proteinExistence type="inferred from homology"/>
<dbReference type="InterPro" id="IPR043702">
    <property type="entry name" value="Lipid_II_synth_GatD"/>
</dbReference>
<comment type="caution">
    <text evidence="4">The sequence shown here is derived from an EMBL/GenBank/DDBJ whole genome shotgun (WGS) entry which is preliminary data.</text>
</comment>
<dbReference type="EMBL" id="QRWX01000002">
    <property type="protein sequence ID" value="RGT55993.1"/>
    <property type="molecule type" value="Genomic_DNA"/>
</dbReference>
<dbReference type="GO" id="GO:0009252">
    <property type="term" value="P:peptidoglycan biosynthetic process"/>
    <property type="evidence" value="ECO:0007669"/>
    <property type="project" value="UniProtKB-UniRule"/>
</dbReference>
<dbReference type="GO" id="GO:0009236">
    <property type="term" value="P:cobalamin biosynthetic process"/>
    <property type="evidence" value="ECO:0007669"/>
    <property type="project" value="InterPro"/>
</dbReference>
<dbReference type="PROSITE" id="PS51274">
    <property type="entry name" value="GATASE_COBBQ"/>
    <property type="match status" value="1"/>
</dbReference>
<dbReference type="InterPro" id="IPR029062">
    <property type="entry name" value="Class_I_gatase-like"/>
</dbReference>
<dbReference type="EC" id="6.3.5.13" evidence="2"/>
<evidence type="ECO:0000313" key="4">
    <source>
        <dbReference type="EMBL" id="RGT55993.1"/>
    </source>
</evidence>
<keyword evidence="2" id="KW-0133">Cell shape</keyword>
<feature type="active site" evidence="2">
    <location>
        <position position="193"/>
    </location>
</feature>
<dbReference type="SUPFAM" id="SSF52317">
    <property type="entry name" value="Class I glutamine amidotransferase-like"/>
    <property type="match status" value="1"/>
</dbReference>
<dbReference type="GO" id="GO:0140282">
    <property type="term" value="F:carbon-nitrogen ligase activity on lipid II"/>
    <property type="evidence" value="ECO:0007669"/>
    <property type="project" value="UniProtKB-UniRule"/>
</dbReference>
<comment type="pathway">
    <text evidence="2">Cell wall biogenesis; peptidoglycan biosynthesis.</text>
</comment>
<keyword evidence="1 2" id="KW-0315">Glutamine amidotransferase</keyword>
<dbReference type="GO" id="GO:0071555">
    <property type="term" value="P:cell wall organization"/>
    <property type="evidence" value="ECO:0007669"/>
    <property type="project" value="UniProtKB-KW"/>
</dbReference>
<dbReference type="PANTHER" id="PTHR21343:SF9">
    <property type="entry name" value="LIPID II ISOGLUTAMINYL SYNTHASE (GLUTAMINE-HYDROLYZING) SUBUNIT GATD"/>
    <property type="match status" value="1"/>
</dbReference>
<protein>
    <recommendedName>
        <fullName evidence="2">Lipid II isoglutaminyl synthase (glutamine-hydrolyzing) subunit GatD</fullName>
        <ecNumber evidence="2">6.3.5.13</ecNumber>
    </recommendedName>
    <alternativeName>
        <fullName evidence="2">Lipid II isoglutaminyl synthase glutaminase subunit</fullName>
        <ecNumber evidence="2">3.5.1.2</ecNumber>
    </alternativeName>
</protein>
<dbReference type="Gene3D" id="3.40.50.880">
    <property type="match status" value="1"/>
</dbReference>
<comment type="catalytic activity">
    <reaction evidence="2">
        <text>beta-D-GlcNAc-(1-&gt;4)-Mur2Ac(oyl-L-Ala-gamma-D-Glu-L-Lys-D-Ala-D-Ala)-di-trans,octa-cis-undecaprenyl diphosphate + L-glutamine + ATP + H2O = beta-D-GlcNAc-(1-&gt;4)-Mur2Ac(oyl-L-Ala-D-isoglutaminyl-L-Lys-D-Ala-D-Ala)-di-trans,octa-cis-undecaprenyl diphosphate + L-glutamate + ADP + phosphate + H(+)</text>
        <dbReference type="Rhea" id="RHEA:57928"/>
        <dbReference type="ChEBI" id="CHEBI:15377"/>
        <dbReference type="ChEBI" id="CHEBI:15378"/>
        <dbReference type="ChEBI" id="CHEBI:29985"/>
        <dbReference type="ChEBI" id="CHEBI:30616"/>
        <dbReference type="ChEBI" id="CHEBI:43474"/>
        <dbReference type="ChEBI" id="CHEBI:58359"/>
        <dbReference type="ChEBI" id="CHEBI:60033"/>
        <dbReference type="ChEBI" id="CHEBI:62233"/>
        <dbReference type="ChEBI" id="CHEBI:456216"/>
        <dbReference type="EC" id="6.3.5.13"/>
    </reaction>
</comment>
<evidence type="ECO:0000256" key="2">
    <source>
        <dbReference type="HAMAP-Rule" id="MF_02213"/>
    </source>
</evidence>
<keyword evidence="2" id="KW-0436">Ligase</keyword>
<feature type="domain" description="CobB/CobQ-like glutamine amidotransferase" evidence="3">
    <location>
        <begin position="4"/>
        <end position="200"/>
    </location>
</feature>
<evidence type="ECO:0000313" key="5">
    <source>
        <dbReference type="Proteomes" id="UP000284731"/>
    </source>
</evidence>
<comment type="similarity">
    <text evidence="2">Belongs to the CobB/CobQ family. GatD subfamily.</text>
</comment>
<gene>
    <name evidence="2" type="primary">gatD</name>
    <name evidence="4" type="ORF">DWX20_04075</name>
</gene>
<dbReference type="Pfam" id="PF07685">
    <property type="entry name" value="GATase_3"/>
    <property type="match status" value="1"/>
</dbReference>
<dbReference type="Proteomes" id="UP000284731">
    <property type="component" value="Unassembled WGS sequence"/>
</dbReference>
<comment type="subunit">
    <text evidence="2">Forms a heterodimer with MurT.</text>
</comment>
<feature type="active site" description="Nucleophile" evidence="2">
    <location>
        <position position="93"/>
    </location>
</feature>
<dbReference type="GO" id="GO:0004359">
    <property type="term" value="F:glutaminase activity"/>
    <property type="evidence" value="ECO:0007669"/>
    <property type="project" value="UniProtKB-UniRule"/>
</dbReference>
<dbReference type="GO" id="GO:0008360">
    <property type="term" value="P:regulation of cell shape"/>
    <property type="evidence" value="ECO:0007669"/>
    <property type="project" value="UniProtKB-KW"/>
</dbReference>
<accession>A0A412PED2</accession>
<dbReference type="UniPathway" id="UPA00219"/>
<comment type="catalytic activity">
    <reaction evidence="2">
        <text>L-glutamine + H2O = L-glutamate + NH4(+)</text>
        <dbReference type="Rhea" id="RHEA:15889"/>
        <dbReference type="ChEBI" id="CHEBI:15377"/>
        <dbReference type="ChEBI" id="CHEBI:28938"/>
        <dbReference type="ChEBI" id="CHEBI:29985"/>
        <dbReference type="ChEBI" id="CHEBI:58359"/>
        <dbReference type="EC" id="3.5.1.2"/>
    </reaction>
</comment>
<dbReference type="InterPro" id="IPR033949">
    <property type="entry name" value="CobQ_GATase1"/>
</dbReference>
<dbReference type="EC" id="3.5.1.2" evidence="2"/>
<reference evidence="4 5" key="1">
    <citation type="submission" date="2018-08" db="EMBL/GenBank/DDBJ databases">
        <title>A genome reference for cultivated species of the human gut microbiota.</title>
        <authorList>
            <person name="Zou Y."/>
            <person name="Xue W."/>
            <person name="Luo G."/>
        </authorList>
    </citation>
    <scope>NUCLEOTIDE SEQUENCE [LARGE SCALE GENOMIC DNA]</scope>
    <source>
        <strain evidence="4 5">AF18-46</strain>
    </source>
</reference>
<feature type="binding site" evidence="2">
    <location>
        <position position="129"/>
    </location>
    <ligand>
        <name>substrate</name>
    </ligand>
</feature>
<keyword evidence="2" id="KW-0961">Cell wall biogenesis/degradation</keyword>
<evidence type="ECO:0000259" key="3">
    <source>
        <dbReference type="Pfam" id="PF07685"/>
    </source>
</evidence>
<dbReference type="HAMAP" id="MF_02213">
    <property type="entry name" value="Lipid_II_synth_GatD"/>
    <property type="match status" value="1"/>
</dbReference>
<sequence length="243" mass="27412">MELKILWMYHDLMDLYGDKGNIETLRYRASKRGINVVVDTCTLQEERNIEDYDIFFLGGGADKEQTLIYKDLLARKESILKAKESGTAFLLICGGYQLFGQYYLDQDGKKIDGLSIYDYYTESSDRDHRCIGNIIVEAKIGEKQVTVVGFENHGGQTKAVSNPFGKVIVGHGNTYKGGYEGYMDAKTIATYMHGPLLPKNPAIADEVILRGLNRRYVVEHLEALQDTLENAAHDAMLKRLNVK</sequence>
<keyword evidence="2" id="KW-0573">Peptidoglycan synthesis</keyword>
<dbReference type="AlphaFoldDB" id="A0A412PED2"/>
<evidence type="ECO:0000256" key="1">
    <source>
        <dbReference type="ARBA" id="ARBA00022962"/>
    </source>
</evidence>